<sequence>MKPALALILLSGLAACSGPEQPVEHVFRYPATAAVAATGYQPGIRYDGMAQIVDYRNHALNEPEEGQRWLLVSGAFLLTRADGTILQTVPATYRGR</sequence>
<dbReference type="PROSITE" id="PS51257">
    <property type="entry name" value="PROKAR_LIPOPROTEIN"/>
    <property type="match status" value="1"/>
</dbReference>
<reference evidence="1 2" key="1">
    <citation type="submission" date="2017-05" db="EMBL/GenBank/DDBJ databases">
        <authorList>
            <person name="Varghese N."/>
            <person name="Submissions S."/>
        </authorList>
    </citation>
    <scope>NUCLEOTIDE SEQUENCE [LARGE SCALE GENOMIC DNA]</scope>
    <source>
        <strain evidence="1 2">DSM 100094</strain>
    </source>
</reference>
<gene>
    <name evidence="1" type="ORF">SAMN06265221_11944</name>
</gene>
<evidence type="ECO:0000313" key="2">
    <source>
        <dbReference type="Proteomes" id="UP000319014"/>
    </source>
</evidence>
<name>A0A521FA30_9RHOB</name>
<evidence type="ECO:0000313" key="1">
    <source>
        <dbReference type="EMBL" id="SMO93016.1"/>
    </source>
</evidence>
<dbReference type="EMBL" id="FXTK01000019">
    <property type="protein sequence ID" value="SMO93016.1"/>
    <property type="molecule type" value="Genomic_DNA"/>
</dbReference>
<proteinExistence type="predicted"/>
<dbReference type="Proteomes" id="UP000319014">
    <property type="component" value="Unassembled WGS sequence"/>
</dbReference>
<protein>
    <submittedName>
        <fullName evidence="1">Nickel/cobalt transporter regulator</fullName>
    </submittedName>
</protein>
<dbReference type="RefSeq" id="WP_185958727.1">
    <property type="nucleotide sequence ID" value="NZ_FXTK01000019.1"/>
</dbReference>
<organism evidence="1 2">
    <name type="scientific">Paracoccus laeviglucosivorans</name>
    <dbReference type="NCBI Taxonomy" id="1197861"/>
    <lineage>
        <taxon>Bacteria</taxon>
        <taxon>Pseudomonadati</taxon>
        <taxon>Pseudomonadota</taxon>
        <taxon>Alphaproteobacteria</taxon>
        <taxon>Rhodobacterales</taxon>
        <taxon>Paracoccaceae</taxon>
        <taxon>Paracoccus</taxon>
    </lineage>
</organism>
<dbReference type="Pfam" id="PF11776">
    <property type="entry name" value="RcnB"/>
    <property type="match status" value="1"/>
</dbReference>
<dbReference type="Gene3D" id="3.10.450.160">
    <property type="entry name" value="inner membrane protein cigr"/>
    <property type="match status" value="1"/>
</dbReference>
<dbReference type="AlphaFoldDB" id="A0A521FA30"/>
<keyword evidence="2" id="KW-1185">Reference proteome</keyword>
<accession>A0A521FA30</accession>
<dbReference type="InterPro" id="IPR024572">
    <property type="entry name" value="RcnB"/>
</dbReference>